<feature type="transmembrane region" description="Helical" evidence="7">
    <location>
        <begin position="336"/>
        <end position="356"/>
    </location>
</feature>
<reference evidence="9 10" key="1">
    <citation type="submission" date="2020-02" db="EMBL/GenBank/DDBJ databases">
        <title>Genome sequence of the type strain CCBAU10050 of Rhizobium daejeonense.</title>
        <authorList>
            <person name="Gao J."/>
            <person name="Sun J."/>
        </authorList>
    </citation>
    <scope>NUCLEOTIDE SEQUENCE [LARGE SCALE GENOMIC DNA]</scope>
    <source>
        <strain evidence="9 10">CCBAU10050</strain>
    </source>
</reference>
<dbReference type="GO" id="GO:0022857">
    <property type="term" value="F:transmembrane transporter activity"/>
    <property type="evidence" value="ECO:0007669"/>
    <property type="project" value="InterPro"/>
</dbReference>
<dbReference type="InterPro" id="IPR011701">
    <property type="entry name" value="MFS"/>
</dbReference>
<keyword evidence="2" id="KW-0813">Transport</keyword>
<evidence type="ECO:0000256" key="1">
    <source>
        <dbReference type="ARBA" id="ARBA00004651"/>
    </source>
</evidence>
<feature type="transmembrane region" description="Helical" evidence="7">
    <location>
        <begin position="79"/>
        <end position="98"/>
    </location>
</feature>
<feature type="transmembrane region" description="Helical" evidence="7">
    <location>
        <begin position="241"/>
        <end position="258"/>
    </location>
</feature>
<dbReference type="InterPro" id="IPR036259">
    <property type="entry name" value="MFS_trans_sf"/>
</dbReference>
<dbReference type="PANTHER" id="PTHR23521:SF2">
    <property type="entry name" value="TRANSPORTER MFS SUPERFAMILY"/>
    <property type="match status" value="1"/>
</dbReference>
<dbReference type="PROSITE" id="PS50850">
    <property type="entry name" value="MFS"/>
    <property type="match status" value="1"/>
</dbReference>
<evidence type="ECO:0000256" key="6">
    <source>
        <dbReference type="ARBA" id="ARBA00023136"/>
    </source>
</evidence>
<keyword evidence="3" id="KW-1003">Cell membrane</keyword>
<accession>A0A6M1RU32</accession>
<feature type="transmembrane region" description="Helical" evidence="7">
    <location>
        <begin position="137"/>
        <end position="156"/>
    </location>
</feature>
<evidence type="ECO:0000256" key="3">
    <source>
        <dbReference type="ARBA" id="ARBA00022475"/>
    </source>
</evidence>
<dbReference type="SUPFAM" id="SSF103473">
    <property type="entry name" value="MFS general substrate transporter"/>
    <property type="match status" value="1"/>
</dbReference>
<keyword evidence="6 7" id="KW-0472">Membrane</keyword>
<dbReference type="PANTHER" id="PTHR23521">
    <property type="entry name" value="TRANSPORTER MFS SUPERFAMILY"/>
    <property type="match status" value="1"/>
</dbReference>
<feature type="transmembrane region" description="Helical" evidence="7">
    <location>
        <begin position="104"/>
        <end position="125"/>
    </location>
</feature>
<feature type="transmembrane region" description="Helical" evidence="7">
    <location>
        <begin position="362"/>
        <end position="381"/>
    </location>
</feature>
<evidence type="ECO:0000256" key="7">
    <source>
        <dbReference type="SAM" id="Phobius"/>
    </source>
</evidence>
<evidence type="ECO:0000256" key="2">
    <source>
        <dbReference type="ARBA" id="ARBA00022448"/>
    </source>
</evidence>
<keyword evidence="5 7" id="KW-1133">Transmembrane helix</keyword>
<comment type="subcellular location">
    <subcellularLocation>
        <location evidence="1">Cell membrane</location>
        <topology evidence="1">Multi-pass membrane protein</topology>
    </subcellularLocation>
</comment>
<name>A0A6M1RU32_9HYPH</name>
<feature type="transmembrane region" description="Helical" evidence="7">
    <location>
        <begin position="294"/>
        <end position="315"/>
    </location>
</feature>
<comment type="caution">
    <text evidence="9">The sequence shown here is derived from an EMBL/GenBank/DDBJ whole genome shotgun (WGS) entry which is preliminary data.</text>
</comment>
<protein>
    <submittedName>
        <fullName evidence="9">MFS transporter</fullName>
    </submittedName>
</protein>
<dbReference type="Gene3D" id="1.20.1250.20">
    <property type="entry name" value="MFS general substrate transporter like domains"/>
    <property type="match status" value="2"/>
</dbReference>
<evidence type="ECO:0000313" key="9">
    <source>
        <dbReference type="EMBL" id="NGO64922.1"/>
    </source>
</evidence>
<dbReference type="AlphaFoldDB" id="A0A6M1RU32"/>
<dbReference type="InterPro" id="IPR047200">
    <property type="entry name" value="MFS_YcaD-like"/>
</dbReference>
<keyword evidence="4 7" id="KW-0812">Transmembrane</keyword>
<dbReference type="EMBL" id="JAAKZH010000004">
    <property type="protein sequence ID" value="NGO64922.1"/>
    <property type="molecule type" value="Genomic_DNA"/>
</dbReference>
<gene>
    <name evidence="9" type="ORF">G6N76_14725</name>
</gene>
<evidence type="ECO:0000259" key="8">
    <source>
        <dbReference type="PROSITE" id="PS50850"/>
    </source>
</evidence>
<organism evidence="9 10">
    <name type="scientific">Rhizobium daejeonense</name>
    <dbReference type="NCBI Taxonomy" id="240521"/>
    <lineage>
        <taxon>Bacteria</taxon>
        <taxon>Pseudomonadati</taxon>
        <taxon>Pseudomonadota</taxon>
        <taxon>Alphaproteobacteria</taxon>
        <taxon>Hyphomicrobiales</taxon>
        <taxon>Rhizobiaceae</taxon>
        <taxon>Rhizobium/Agrobacterium group</taxon>
        <taxon>Rhizobium</taxon>
    </lineage>
</organism>
<dbReference type="InterPro" id="IPR020846">
    <property type="entry name" value="MFS_dom"/>
</dbReference>
<dbReference type="Pfam" id="PF07690">
    <property type="entry name" value="MFS_1"/>
    <property type="match status" value="2"/>
</dbReference>
<dbReference type="Proteomes" id="UP000477849">
    <property type="component" value="Unassembled WGS sequence"/>
</dbReference>
<proteinExistence type="predicted"/>
<evidence type="ECO:0000256" key="5">
    <source>
        <dbReference type="ARBA" id="ARBA00022989"/>
    </source>
</evidence>
<dbReference type="CDD" id="cd17477">
    <property type="entry name" value="MFS_YcaD_like"/>
    <property type="match status" value="1"/>
</dbReference>
<feature type="transmembrane region" description="Helical" evidence="7">
    <location>
        <begin position="12"/>
        <end position="35"/>
    </location>
</feature>
<dbReference type="GO" id="GO:0005886">
    <property type="term" value="C:plasma membrane"/>
    <property type="evidence" value="ECO:0007669"/>
    <property type="project" value="UniProtKB-SubCell"/>
</dbReference>
<feature type="transmembrane region" description="Helical" evidence="7">
    <location>
        <begin position="168"/>
        <end position="187"/>
    </location>
</feature>
<evidence type="ECO:0000313" key="10">
    <source>
        <dbReference type="Proteomes" id="UP000477849"/>
    </source>
</evidence>
<sequence>MSEHPVQNASLISIFSIIASMSLVSIGNGMMFAYIPFMLSTTDAPSWSAGAAVTASAVGGLIGCFITGPLIRRVGHARVFACSMGLVVLSWVTVGFGLDPLAWIFARGLYGVAGNVNFIISQSWLNHAAANSWRGKAMSAFYMIYIFGLGLGAWVFGQMPVTGNVVPLIAVAFTAIAILPIGLTRLPNPPPPAHVSVDVKMAWRASPVGLIGVLAAGGLSMLVQGFAPIYAAGNGVGQQDVALLMFVMQFGIVFIQYPMGIMSDRIDRRLVLLATAALIVVVGFAALVVPFSQFVLLMLIFSIFAGSVETVYSIANAHANDRTAPEDFVSLSSTMLLAWSASAVFVPLLVTALTPVIGEQTFIYGAVLVAAAYGLFVMARVRVRAPVPASDAESFELMSAQVPRAGALIETAEDGGKTAAAPGRQGER</sequence>
<feature type="transmembrane region" description="Helical" evidence="7">
    <location>
        <begin position="47"/>
        <end position="67"/>
    </location>
</feature>
<feature type="transmembrane region" description="Helical" evidence="7">
    <location>
        <begin position="270"/>
        <end position="288"/>
    </location>
</feature>
<feature type="transmembrane region" description="Helical" evidence="7">
    <location>
        <begin position="208"/>
        <end position="229"/>
    </location>
</feature>
<feature type="domain" description="Major facilitator superfamily (MFS) profile" evidence="8">
    <location>
        <begin position="13"/>
        <end position="384"/>
    </location>
</feature>
<dbReference type="RefSeq" id="WP_163902866.1">
    <property type="nucleotide sequence ID" value="NZ_CP048427.1"/>
</dbReference>
<keyword evidence="10" id="KW-1185">Reference proteome</keyword>
<evidence type="ECO:0000256" key="4">
    <source>
        <dbReference type="ARBA" id="ARBA00022692"/>
    </source>
</evidence>